<evidence type="ECO:0000256" key="4">
    <source>
        <dbReference type="ARBA" id="ARBA00021870"/>
    </source>
</evidence>
<dbReference type="InterPro" id="IPR000090">
    <property type="entry name" value="Flg_Motor_Flig"/>
</dbReference>
<evidence type="ECO:0000256" key="2">
    <source>
        <dbReference type="ARBA" id="ARBA00004413"/>
    </source>
</evidence>
<dbReference type="GO" id="GO:0071973">
    <property type="term" value="P:bacterial-type flagellum-dependent cell motility"/>
    <property type="evidence" value="ECO:0007669"/>
    <property type="project" value="InterPro"/>
</dbReference>
<dbReference type="Pfam" id="PF01706">
    <property type="entry name" value="FliG_C"/>
    <property type="match status" value="1"/>
</dbReference>
<keyword evidence="9" id="KW-0975">Bacterial flagellum</keyword>
<dbReference type="GO" id="GO:0006935">
    <property type="term" value="P:chemotaxis"/>
    <property type="evidence" value="ECO:0007669"/>
    <property type="project" value="UniProtKB-KW"/>
</dbReference>
<organism evidence="14 15">
    <name type="scientific">Sphingomonas changnyeongensis</name>
    <dbReference type="NCBI Taxonomy" id="2698679"/>
    <lineage>
        <taxon>Bacteria</taxon>
        <taxon>Pseudomonadati</taxon>
        <taxon>Pseudomonadota</taxon>
        <taxon>Alphaproteobacteria</taxon>
        <taxon>Sphingomonadales</taxon>
        <taxon>Sphingomonadaceae</taxon>
        <taxon>Sphingomonas</taxon>
    </lineage>
</organism>
<gene>
    <name evidence="14" type="primary">fliG</name>
    <name evidence="14" type="ORF">GVO57_04120</name>
</gene>
<dbReference type="PANTHER" id="PTHR30534:SF0">
    <property type="entry name" value="FLAGELLAR MOTOR SWITCH PROTEIN FLIG"/>
    <property type="match status" value="1"/>
</dbReference>
<keyword evidence="7" id="KW-0283">Flagellar rotation</keyword>
<protein>
    <recommendedName>
        <fullName evidence="4">Flagellar motor switch protein FliG</fullName>
    </recommendedName>
</protein>
<dbReference type="GO" id="GO:0003774">
    <property type="term" value="F:cytoskeletal motor activity"/>
    <property type="evidence" value="ECO:0007669"/>
    <property type="project" value="InterPro"/>
</dbReference>
<keyword evidence="5" id="KW-1003">Cell membrane</keyword>
<keyword evidence="15" id="KW-1185">Reference proteome</keyword>
<dbReference type="InterPro" id="IPR023087">
    <property type="entry name" value="Flg_Motor_Flig_C"/>
</dbReference>
<evidence type="ECO:0000313" key="15">
    <source>
        <dbReference type="Proteomes" id="UP000464468"/>
    </source>
</evidence>
<dbReference type="Pfam" id="PF14842">
    <property type="entry name" value="FliG_N"/>
    <property type="match status" value="1"/>
</dbReference>
<evidence type="ECO:0000256" key="10">
    <source>
        <dbReference type="ARBA" id="ARBA00025598"/>
    </source>
</evidence>
<evidence type="ECO:0000313" key="14">
    <source>
        <dbReference type="EMBL" id="QHL90168.1"/>
    </source>
</evidence>
<dbReference type="Gene3D" id="1.10.220.30">
    <property type="match status" value="3"/>
</dbReference>
<keyword evidence="8" id="KW-0472">Membrane</keyword>
<comment type="function">
    <text evidence="10">FliG is one of three proteins (FliG, FliN, FliM) that forms the rotor-mounted switch complex (C ring), located at the base of the basal body. This complex interacts with the CheY and CheZ chemotaxis proteins, in addition to contacting components of the motor that determine the direction of flagellar rotation.</text>
</comment>
<evidence type="ECO:0000259" key="13">
    <source>
        <dbReference type="Pfam" id="PF14842"/>
    </source>
</evidence>
<evidence type="ECO:0000256" key="1">
    <source>
        <dbReference type="ARBA" id="ARBA00004117"/>
    </source>
</evidence>
<dbReference type="AlphaFoldDB" id="A0A7Z2NUQ0"/>
<dbReference type="SUPFAM" id="SSF48029">
    <property type="entry name" value="FliG"/>
    <property type="match status" value="2"/>
</dbReference>
<dbReference type="InterPro" id="IPR028263">
    <property type="entry name" value="FliG_N"/>
</dbReference>
<evidence type="ECO:0000256" key="9">
    <source>
        <dbReference type="ARBA" id="ARBA00023143"/>
    </source>
</evidence>
<evidence type="ECO:0000256" key="8">
    <source>
        <dbReference type="ARBA" id="ARBA00023136"/>
    </source>
</evidence>
<dbReference type="KEGG" id="schy:GVO57_04120"/>
<keyword evidence="14" id="KW-0966">Cell projection</keyword>
<dbReference type="InterPro" id="IPR011002">
    <property type="entry name" value="FliG_a-hlx"/>
</dbReference>
<dbReference type="PANTHER" id="PTHR30534">
    <property type="entry name" value="FLAGELLAR MOTOR SWITCH PROTEIN FLIG"/>
    <property type="match status" value="1"/>
</dbReference>
<evidence type="ECO:0000256" key="3">
    <source>
        <dbReference type="ARBA" id="ARBA00010299"/>
    </source>
</evidence>
<dbReference type="Proteomes" id="UP000464468">
    <property type="component" value="Chromosome"/>
</dbReference>
<evidence type="ECO:0000256" key="5">
    <source>
        <dbReference type="ARBA" id="ARBA00022475"/>
    </source>
</evidence>
<evidence type="ECO:0000256" key="7">
    <source>
        <dbReference type="ARBA" id="ARBA00022779"/>
    </source>
</evidence>
<dbReference type="EMBL" id="CP047895">
    <property type="protein sequence ID" value="QHL90168.1"/>
    <property type="molecule type" value="Genomic_DNA"/>
</dbReference>
<feature type="domain" description="Flagellar motor switch protein FliG C-terminal" evidence="11">
    <location>
        <begin position="225"/>
        <end position="330"/>
    </location>
</feature>
<accession>A0A7Z2NUQ0</accession>
<feature type="domain" description="Flagellar motor switch protein FliG N-terminal" evidence="13">
    <location>
        <begin position="14"/>
        <end position="110"/>
    </location>
</feature>
<comment type="subcellular location">
    <subcellularLocation>
        <location evidence="1">Bacterial flagellum basal body</location>
    </subcellularLocation>
    <subcellularLocation>
        <location evidence="2">Cell membrane</location>
        <topology evidence="2">Peripheral membrane protein</topology>
        <orientation evidence="2">Cytoplasmic side</orientation>
    </subcellularLocation>
</comment>
<dbReference type="PRINTS" id="PR00954">
    <property type="entry name" value="FLGMOTORFLIG"/>
</dbReference>
<dbReference type="GO" id="GO:0009425">
    <property type="term" value="C:bacterial-type flagellum basal body"/>
    <property type="evidence" value="ECO:0007669"/>
    <property type="project" value="UniProtKB-SubCell"/>
</dbReference>
<sequence length="338" mass="36675">MTQSLSSAAPRGFSGVEKAAVLMMLVGDEEAAAILKKLDPDEVRRLGKAMFAVADVAEPQVAAVLDDFVARARSCSAIGFDPRPQIETMMTKALGPERADTVLSRITPREEACAIEMLDWLEPEDMAALLRDEHPQVAAVLLANVDPAVAAQVIEHLPDPMQPDVLHRIATLGPISPDALAMLRDLLARRPGLGAPGLPLGGTREAAAIMNKARAGVEQRVMPRIAKIDRETARRIEEEMFVFEHLLDLDPKSLGTLMRAVDSDVLVLALRGADEDARAIFLAAMSQRAADTVRDEIDARGQVRLSDVLDAQRQMLATARRLAKEGTIRLGNQSDDYV</sequence>
<dbReference type="RefSeq" id="WP_160592093.1">
    <property type="nucleotide sequence ID" value="NZ_CP047895.1"/>
</dbReference>
<keyword evidence="14" id="KW-0969">Cilium</keyword>
<evidence type="ECO:0000259" key="12">
    <source>
        <dbReference type="Pfam" id="PF14841"/>
    </source>
</evidence>
<reference evidence="14 15" key="1">
    <citation type="submission" date="2020-01" db="EMBL/GenBank/DDBJ databases">
        <title>Sphingomonas sp. C33 whole genome sequece.</title>
        <authorList>
            <person name="Park C."/>
        </authorList>
    </citation>
    <scope>NUCLEOTIDE SEQUENCE [LARGE SCALE GENOMIC DNA]</scope>
    <source>
        <strain evidence="14 15">C33</strain>
    </source>
</reference>
<proteinExistence type="inferred from homology"/>
<name>A0A7Z2NUQ0_9SPHN</name>
<keyword evidence="14" id="KW-0282">Flagellum</keyword>
<dbReference type="NCBIfam" id="TIGR00207">
    <property type="entry name" value="fliG"/>
    <property type="match status" value="1"/>
</dbReference>
<evidence type="ECO:0000259" key="11">
    <source>
        <dbReference type="Pfam" id="PF01706"/>
    </source>
</evidence>
<dbReference type="InterPro" id="IPR032779">
    <property type="entry name" value="FliG_M"/>
</dbReference>
<dbReference type="GO" id="GO:0005886">
    <property type="term" value="C:plasma membrane"/>
    <property type="evidence" value="ECO:0007669"/>
    <property type="project" value="UniProtKB-SubCell"/>
</dbReference>
<keyword evidence="6" id="KW-0145">Chemotaxis</keyword>
<evidence type="ECO:0000256" key="6">
    <source>
        <dbReference type="ARBA" id="ARBA00022500"/>
    </source>
</evidence>
<comment type="similarity">
    <text evidence="3">Belongs to the FliG family.</text>
</comment>
<dbReference type="Pfam" id="PF14841">
    <property type="entry name" value="FliG_M"/>
    <property type="match status" value="1"/>
</dbReference>
<feature type="domain" description="Flagellar motor switch protein FliG middle" evidence="12">
    <location>
        <begin position="123"/>
        <end position="190"/>
    </location>
</feature>